<dbReference type="AlphaFoldDB" id="I7LCR4"/>
<dbReference type="Proteomes" id="UP000051521">
    <property type="component" value="Unassembled WGS sequence"/>
</dbReference>
<organism evidence="3 5">
    <name type="scientific">Lactobacillus gigeriorum DSM 23908 = CRBIP 24.85</name>
    <dbReference type="NCBI Taxonomy" id="1423751"/>
    <lineage>
        <taxon>Bacteria</taxon>
        <taxon>Bacillati</taxon>
        <taxon>Bacillota</taxon>
        <taxon>Bacilli</taxon>
        <taxon>Lactobacillales</taxon>
        <taxon>Lactobacillaceae</taxon>
        <taxon>Lactobacillus</taxon>
    </lineage>
</organism>
<accession>I7LCR4</accession>
<dbReference type="SUPFAM" id="SSF55797">
    <property type="entry name" value="PR-1-like"/>
    <property type="match status" value="1"/>
</dbReference>
<name>I7LCR4_9LACO</name>
<gene>
    <name evidence="3" type="ORF">BN52_09125</name>
    <name evidence="4" type="ORF">FC38_GL001413</name>
</gene>
<evidence type="ECO:0000259" key="1">
    <source>
        <dbReference type="Pfam" id="PF00188"/>
    </source>
</evidence>
<dbReference type="Pfam" id="PF00188">
    <property type="entry name" value="CAP"/>
    <property type="match status" value="1"/>
</dbReference>
<sequence>MKRILELGAIAGIGIGLLATTNQPVQAASSYKVKVTKQSFVYDKNGKRQNTFWYKNSVLRASGTKKINGKVYYKLEGKKGGYILKNTAKKLVTHTNKSANANKVDDSVDSQFRAQVQTEFIKLVNNWRKTQKSGAMKADSGLKKFATLRAQDQVVAWKQTGDLDNHKGFYNYNSAGKAECLGIEPKTATAKALAEAMVDKLIYHDESSNWVHRDILKANKYHKIGVGVAANDEYYTYAVELK</sequence>
<dbReference type="EMBL" id="CAKC01000035">
    <property type="protein sequence ID" value="CCI86716.1"/>
    <property type="molecule type" value="Genomic_DNA"/>
</dbReference>
<reference evidence="3 5" key="1">
    <citation type="submission" date="2012-06" db="EMBL/GenBank/DDBJ databases">
        <title>Draft genome sequence of Lactobacillus gigeriorum CRBIP 24.85T, isolated from chicken crop.</title>
        <authorList>
            <person name="Cousin S."/>
            <person name="Ma L."/>
            <person name="Creno S."/>
            <person name="Clermont D."/>
            <person name="Loux V."/>
            <person name="Bizet C."/>
            <person name="Bouchier C."/>
        </authorList>
    </citation>
    <scope>NUCLEOTIDE SEQUENCE [LARGE SCALE GENOMIC DNA]</scope>
    <source>
        <strain evidence="5">CRBIP 24.85T</strain>
        <strain evidence="3">Type strain: CRBIP 24.85</strain>
    </source>
</reference>
<reference evidence="4 6" key="2">
    <citation type="journal article" date="2015" name="Genome Announc.">
        <title>Expanding the biotechnology potential of lactobacilli through comparative genomics of 213 strains and associated genera.</title>
        <authorList>
            <person name="Sun Z."/>
            <person name="Harris H.M."/>
            <person name="McCann A."/>
            <person name="Guo C."/>
            <person name="Argimon S."/>
            <person name="Zhang W."/>
            <person name="Yang X."/>
            <person name="Jeffery I.B."/>
            <person name="Cooney J.C."/>
            <person name="Kagawa T.F."/>
            <person name="Liu W."/>
            <person name="Song Y."/>
            <person name="Salvetti E."/>
            <person name="Wrobel A."/>
            <person name="Rasinkangas P."/>
            <person name="Parkhill J."/>
            <person name="Rea M.C."/>
            <person name="O'Sullivan O."/>
            <person name="Ritari J."/>
            <person name="Douillard F.P."/>
            <person name="Paul Ross R."/>
            <person name="Yang R."/>
            <person name="Briner A.E."/>
            <person name="Felis G.E."/>
            <person name="de Vos W.M."/>
            <person name="Barrangou R."/>
            <person name="Klaenhammer T.R."/>
            <person name="Caufield P.W."/>
            <person name="Cui Y."/>
            <person name="Zhang H."/>
            <person name="O'Toole P.W."/>
        </authorList>
    </citation>
    <scope>NUCLEOTIDE SEQUENCE [LARGE SCALE GENOMIC DNA]</scope>
    <source>
        <strain evidence="4 6">DSM 23908</strain>
    </source>
</reference>
<evidence type="ECO:0000313" key="5">
    <source>
        <dbReference type="Proteomes" id="UP000009326"/>
    </source>
</evidence>
<proteinExistence type="predicted"/>
<evidence type="ECO:0000259" key="2">
    <source>
        <dbReference type="Pfam" id="PF03217"/>
    </source>
</evidence>
<dbReference type="InterPro" id="IPR024968">
    <property type="entry name" value="SlpA_C_lactobacillus"/>
</dbReference>
<dbReference type="InterPro" id="IPR035940">
    <property type="entry name" value="CAP_sf"/>
</dbReference>
<evidence type="ECO:0000313" key="6">
    <source>
        <dbReference type="Proteomes" id="UP000051521"/>
    </source>
</evidence>
<dbReference type="RefSeq" id="WP_008472744.1">
    <property type="nucleotide sequence ID" value="NZ_AYZO01000045.1"/>
</dbReference>
<feature type="domain" description="SCP" evidence="1">
    <location>
        <begin position="122"/>
        <end position="236"/>
    </location>
</feature>
<dbReference type="Proteomes" id="UP000009326">
    <property type="component" value="Unassembled WGS sequence"/>
</dbReference>
<dbReference type="OrthoDB" id="2329850at2"/>
<evidence type="ECO:0000313" key="4">
    <source>
        <dbReference type="EMBL" id="KRN09491.1"/>
    </source>
</evidence>
<dbReference type="Pfam" id="PF03217">
    <property type="entry name" value="SlpA"/>
    <property type="match status" value="1"/>
</dbReference>
<protein>
    <submittedName>
        <fullName evidence="3">SCP-like extracellular protein</fullName>
    </submittedName>
</protein>
<comment type="caution">
    <text evidence="3">The sequence shown here is derived from an EMBL/GenBank/DDBJ whole genome shotgun (WGS) entry which is preliminary data.</text>
</comment>
<feature type="domain" description="S-layer protein C-terminal" evidence="2">
    <location>
        <begin position="27"/>
        <end position="84"/>
    </location>
</feature>
<dbReference type="EMBL" id="AYZO01000045">
    <property type="protein sequence ID" value="KRN09491.1"/>
    <property type="molecule type" value="Genomic_DNA"/>
</dbReference>
<dbReference type="InterPro" id="IPR014044">
    <property type="entry name" value="CAP_dom"/>
</dbReference>
<dbReference type="PATRIC" id="fig|1423751.3.peg.1458"/>
<dbReference type="Gene3D" id="3.40.33.10">
    <property type="entry name" value="CAP"/>
    <property type="match status" value="1"/>
</dbReference>
<keyword evidence="6" id="KW-1185">Reference proteome</keyword>
<evidence type="ECO:0000313" key="3">
    <source>
        <dbReference type="EMBL" id="CCI86716.1"/>
    </source>
</evidence>